<comment type="caution">
    <text evidence="2">The sequence shown here is derived from an EMBL/GenBank/DDBJ whole genome shotgun (WGS) entry which is preliminary data.</text>
</comment>
<dbReference type="EMBL" id="JANPWB010000001">
    <property type="protein sequence ID" value="KAJ1214684.1"/>
    <property type="molecule type" value="Genomic_DNA"/>
</dbReference>
<keyword evidence="3" id="KW-1185">Reference proteome</keyword>
<dbReference type="AlphaFoldDB" id="A0AAV7WKU8"/>
<proteinExistence type="predicted"/>
<name>A0AAV7WKU8_PLEWA</name>
<evidence type="ECO:0000256" key="1">
    <source>
        <dbReference type="SAM" id="MobiDB-lite"/>
    </source>
</evidence>
<accession>A0AAV7WKU8</accession>
<dbReference type="Proteomes" id="UP001066276">
    <property type="component" value="Chromosome 1_1"/>
</dbReference>
<sequence>MFSYYNICDYDPQSLSVEELQSNNEFLEVLLPQTGENVPNSESAFATSAQDIYSQENLVNSLPHASASQIHFQHSAKTKNPDTVQEATLPIPLFSVECFSPSRPVSQNSKCSADSYKDLSVPQSFQVSRLDPVSKGSVKTVGFLSSTQMACAPSKLDESTSVSIPKCCADSCKDLPVPQCFQVSRIEPVSKGSVKTVGFLSSIQKACALPKLDDNIPVTIPKSSAKPFSILSGFDNNMDIHTLKEQFWQIKRQISDFYDEYVVTYTRNLAHGLFSSMHISLLAEPDILFICKVEEVTEQLMETTARQFENLKKENDHQLWLKEQYATLCASPKTSIEQIVPSINDSQKTAPVINISASSSDSLSACSSPVKIPVQLIESLRDLTPLDSKDGSESSEGSVSAPLSEQIKPKEEESSDADSNSCTLRNQDMTLLEINGKLCNSVEESESSDDSGSCLAVNKPADSAVQMTYTPEFSDCGDTPALSNNIIELSDNKETVPVSSELMDFSDREEIPAITKNVIDFSESLRISSVSKQTVEISDKEESQQSEIKQPVIRNEILHLELDTVAASTTDPDLLIPVNVYPVSSSTISEEQISELPVSDLDVKSATPTSPAVSLKLKTPENQQSETEAQVLKDVIFPTKTKDLNLNLVFEDLMISTVLSVLLQETIINSKARAENLGSSVKVISEETPVLFLSKEQPFNVNRVEDQLPVVETPCKETISDTTNTPQSTCNDEISVLSEDHPKELACGTSTFSDVNLVSKDLKTLVAPEFDTPKSSKTKENSDFFMFTLRTPVTHVSQVSMLCKPPTTINVNTAAETDKSCLSEGVTDLTVTNTPISSSKEESIEQQTNVIKNTASNAIPDLLAPESTSPETNSMHSSYINRTIERKDIGAHMGINTCFAHWKFHLWQDCKLINQAKKLTQVSKAVPDKGVVKNSMFDAVIVILPKLEEITGHEHPGWLKA</sequence>
<gene>
    <name evidence="2" type="ORF">NDU88_002302</name>
</gene>
<reference evidence="2" key="1">
    <citation type="journal article" date="2022" name="bioRxiv">
        <title>Sequencing and chromosome-scale assembly of the giantPleurodeles waltlgenome.</title>
        <authorList>
            <person name="Brown T."/>
            <person name="Elewa A."/>
            <person name="Iarovenko S."/>
            <person name="Subramanian E."/>
            <person name="Araus A.J."/>
            <person name="Petzold A."/>
            <person name="Susuki M."/>
            <person name="Suzuki K.-i.T."/>
            <person name="Hayashi T."/>
            <person name="Toyoda A."/>
            <person name="Oliveira C."/>
            <person name="Osipova E."/>
            <person name="Leigh N.D."/>
            <person name="Simon A."/>
            <person name="Yun M.H."/>
        </authorList>
    </citation>
    <scope>NUCLEOTIDE SEQUENCE</scope>
    <source>
        <strain evidence="2">20211129_DDA</strain>
        <tissue evidence="2">Liver</tissue>
    </source>
</reference>
<evidence type="ECO:0000313" key="2">
    <source>
        <dbReference type="EMBL" id="KAJ1214684.1"/>
    </source>
</evidence>
<organism evidence="2 3">
    <name type="scientific">Pleurodeles waltl</name>
    <name type="common">Iberian ribbed newt</name>
    <dbReference type="NCBI Taxonomy" id="8319"/>
    <lineage>
        <taxon>Eukaryota</taxon>
        <taxon>Metazoa</taxon>
        <taxon>Chordata</taxon>
        <taxon>Craniata</taxon>
        <taxon>Vertebrata</taxon>
        <taxon>Euteleostomi</taxon>
        <taxon>Amphibia</taxon>
        <taxon>Batrachia</taxon>
        <taxon>Caudata</taxon>
        <taxon>Salamandroidea</taxon>
        <taxon>Salamandridae</taxon>
        <taxon>Pleurodelinae</taxon>
        <taxon>Pleurodeles</taxon>
    </lineage>
</organism>
<evidence type="ECO:0000313" key="3">
    <source>
        <dbReference type="Proteomes" id="UP001066276"/>
    </source>
</evidence>
<protein>
    <submittedName>
        <fullName evidence="2">Uncharacterized protein</fullName>
    </submittedName>
</protein>
<feature type="region of interest" description="Disordered" evidence="1">
    <location>
        <begin position="383"/>
        <end position="422"/>
    </location>
</feature>